<protein>
    <submittedName>
        <fullName evidence="1">HAD family phosphatase</fullName>
    </submittedName>
</protein>
<organism evidence="1">
    <name type="scientific">Oxalobacter aliiformigenes</name>
    <dbReference type="NCBI Taxonomy" id="2946593"/>
    <lineage>
        <taxon>Bacteria</taxon>
        <taxon>Pseudomonadati</taxon>
        <taxon>Pseudomonadota</taxon>
        <taxon>Betaproteobacteria</taxon>
        <taxon>Burkholderiales</taxon>
        <taxon>Oxalobacteraceae</taxon>
        <taxon>Oxalobacter</taxon>
    </lineage>
</organism>
<dbReference type="InterPro" id="IPR036412">
    <property type="entry name" value="HAD-like_sf"/>
</dbReference>
<dbReference type="SUPFAM" id="SSF56784">
    <property type="entry name" value="HAD-like"/>
    <property type="match status" value="1"/>
</dbReference>
<evidence type="ECO:0000313" key="1">
    <source>
        <dbReference type="EMBL" id="WAV90669.1"/>
    </source>
</evidence>
<dbReference type="PRINTS" id="PR00413">
    <property type="entry name" value="HADHALOGNASE"/>
</dbReference>
<dbReference type="InterPro" id="IPR023214">
    <property type="entry name" value="HAD_sf"/>
</dbReference>
<dbReference type="Gene3D" id="3.40.50.1000">
    <property type="entry name" value="HAD superfamily/HAD-like"/>
    <property type="match status" value="1"/>
</dbReference>
<dbReference type="InterPro" id="IPR023198">
    <property type="entry name" value="PGP-like_dom2"/>
</dbReference>
<dbReference type="Gene3D" id="1.10.150.240">
    <property type="entry name" value="Putative phosphatase, domain 2"/>
    <property type="match status" value="1"/>
</dbReference>
<proteinExistence type="predicted"/>
<dbReference type="Pfam" id="PF00702">
    <property type="entry name" value="Hydrolase"/>
    <property type="match status" value="1"/>
</dbReference>
<dbReference type="SFLD" id="SFLDG01129">
    <property type="entry name" value="C1.5:_HAD__Beta-PGM__Phosphata"/>
    <property type="match status" value="1"/>
</dbReference>
<sequence length="214" mass="24670">MKKTVKTNSSINTVVFDLGGVLIDWNPRHLYRKIFGDDENGMETFLAEVCHSEWNLQQDRGRPWQDAIAEAITRFPDQEANIRAYRERWDEMLKGPIEGTVNILEELKSTGLRLLALTNWSAETFPIAEKRFAFLEWFDGILISGQEKLAKPDPAVFHLLIQRYCLAPSRTVFVDDQPYNTEAAAKEGFKAIRFTTPVNLRRELQTLGIRLNQK</sequence>
<reference evidence="1" key="1">
    <citation type="journal article" date="2022" name="Front. Microbiol.">
        <title>New perspectives on an old grouping: The genomic and phenotypic variability of Oxalobacter formigenes and the implications for calcium oxalate stone prevention.</title>
        <authorList>
            <person name="Chmiel J.A."/>
            <person name="Carr C."/>
            <person name="Stuivenberg G.A."/>
            <person name="Venema R."/>
            <person name="Chanyi R.M."/>
            <person name="Al K.F."/>
            <person name="Giguere D."/>
            <person name="Say H."/>
            <person name="Akouris P.P."/>
            <person name="Dominguez Romero S.A."/>
            <person name="Kwong A."/>
            <person name="Tai V."/>
            <person name="Koval S.F."/>
            <person name="Razvi H."/>
            <person name="Bjazevic J."/>
            <person name="Burton J.P."/>
        </authorList>
    </citation>
    <scope>NUCLEOTIDE SEQUENCE</scope>
    <source>
        <strain evidence="1">OxK</strain>
    </source>
</reference>
<dbReference type="NCBIfam" id="TIGR01509">
    <property type="entry name" value="HAD-SF-IA-v3"/>
    <property type="match status" value="1"/>
</dbReference>
<dbReference type="InterPro" id="IPR006439">
    <property type="entry name" value="HAD-SF_hydro_IA"/>
</dbReference>
<gene>
    <name evidence="1" type="ORF">NB646_07345</name>
</gene>
<name>A0A9E9LD58_9BURK</name>
<dbReference type="PANTHER" id="PTHR43611:SF3">
    <property type="entry name" value="FLAVIN MONONUCLEOTIDE HYDROLASE 1, CHLOROPLATIC"/>
    <property type="match status" value="1"/>
</dbReference>
<dbReference type="EMBL" id="CP098251">
    <property type="protein sequence ID" value="WAV90669.1"/>
    <property type="molecule type" value="Genomic_DNA"/>
</dbReference>
<dbReference type="Proteomes" id="UP001164819">
    <property type="component" value="Chromosome"/>
</dbReference>
<dbReference type="RefSeq" id="WP_269315662.1">
    <property type="nucleotide sequence ID" value="NZ_CP098251.1"/>
</dbReference>
<dbReference type="SFLD" id="SFLDS00003">
    <property type="entry name" value="Haloacid_Dehalogenase"/>
    <property type="match status" value="1"/>
</dbReference>
<dbReference type="PANTHER" id="PTHR43611">
    <property type="entry name" value="ALPHA-D-GLUCOSE 1-PHOSPHATE PHOSPHATASE"/>
    <property type="match status" value="1"/>
</dbReference>
<dbReference type="CDD" id="cd02603">
    <property type="entry name" value="HAD_sEH-N_like"/>
    <property type="match status" value="1"/>
</dbReference>
<accession>A0A9E9LD58</accession>
<dbReference type="AlphaFoldDB" id="A0A9E9LD58"/>